<dbReference type="Gene3D" id="3.30.565.10">
    <property type="entry name" value="Histidine kinase-like ATPase, C-terminal domain"/>
    <property type="match status" value="1"/>
</dbReference>
<dbReference type="RefSeq" id="WP_321536036.1">
    <property type="nucleotide sequence ID" value="NZ_JARGDL010000011.1"/>
</dbReference>
<dbReference type="GO" id="GO:0005886">
    <property type="term" value="C:plasma membrane"/>
    <property type="evidence" value="ECO:0007669"/>
    <property type="project" value="TreeGrafter"/>
</dbReference>
<keyword evidence="6" id="KW-1133">Transmembrane helix</keyword>
<dbReference type="InterPro" id="IPR036890">
    <property type="entry name" value="HATPase_C_sf"/>
</dbReference>
<evidence type="ECO:0000259" key="7">
    <source>
        <dbReference type="PROSITE" id="PS50109"/>
    </source>
</evidence>
<evidence type="ECO:0000256" key="4">
    <source>
        <dbReference type="ARBA" id="ARBA00022679"/>
    </source>
</evidence>
<dbReference type="PANTHER" id="PTHR43047:SF72">
    <property type="entry name" value="OSMOSENSING HISTIDINE PROTEIN KINASE SLN1"/>
    <property type="match status" value="1"/>
</dbReference>
<keyword evidence="5 8" id="KW-0418">Kinase</keyword>
<dbReference type="GO" id="GO:0009927">
    <property type="term" value="F:histidine phosphotransfer kinase activity"/>
    <property type="evidence" value="ECO:0007669"/>
    <property type="project" value="TreeGrafter"/>
</dbReference>
<dbReference type="Pfam" id="PF00512">
    <property type="entry name" value="HisKA"/>
    <property type="match status" value="1"/>
</dbReference>
<dbReference type="SMART" id="SM00387">
    <property type="entry name" value="HATPase_c"/>
    <property type="match status" value="1"/>
</dbReference>
<feature type="transmembrane region" description="Helical" evidence="6">
    <location>
        <begin position="41"/>
        <end position="64"/>
    </location>
</feature>
<evidence type="ECO:0000256" key="2">
    <source>
        <dbReference type="ARBA" id="ARBA00012438"/>
    </source>
</evidence>
<keyword evidence="3" id="KW-0597">Phosphoprotein</keyword>
<evidence type="ECO:0000256" key="6">
    <source>
        <dbReference type="SAM" id="Phobius"/>
    </source>
</evidence>
<accession>A0AAE3NWK0</accession>
<dbReference type="GO" id="GO:0000155">
    <property type="term" value="F:phosphorelay sensor kinase activity"/>
    <property type="evidence" value="ECO:0007669"/>
    <property type="project" value="InterPro"/>
</dbReference>
<sequence length="317" mass="36391">MYNVIRKNLVASYFFIILVTIFTTHFLLSTRHIYFVDGSNYLGIFLDSLLMTGIVFPILYYFFLRPLTSEIKERKKSQADLQVALEKSELSDRLKTEFLAQMSHEIRTPINVLVNCAQSIKEELDIPVGSDLSIYIDELEIGSRRLIRTIESILYMSQLQIGAYNPTFTNVELKEILTEKVKELEQSAQDKGLQIKLNIQATDYTIIADKFSIEQIFQHLIENAINFTFQGYIEITLSKDDQQKIFFSISDTGIGISKDFLPKLFLPFTQEDQGYTRKFEGNGLGLALVKEYCKINNCKIEVSSLKGNGTTFKIIFL</sequence>
<dbReference type="SMART" id="SM00388">
    <property type="entry name" value="HisKA"/>
    <property type="match status" value="1"/>
</dbReference>
<dbReference type="Pfam" id="PF02518">
    <property type="entry name" value="HATPase_c"/>
    <property type="match status" value="1"/>
</dbReference>
<evidence type="ECO:0000256" key="5">
    <source>
        <dbReference type="ARBA" id="ARBA00022777"/>
    </source>
</evidence>
<reference evidence="8" key="1">
    <citation type="submission" date="2023-03" db="EMBL/GenBank/DDBJ databases">
        <title>Stygiobacter electus gen. nov., sp. nov., facultatively anaerobic thermotolerant bacterium of the class Ignavibacteria from a well of Yessentuki mineral water deposit.</title>
        <authorList>
            <person name="Podosokorskaya O.A."/>
            <person name="Elcheninov A.G."/>
            <person name="Petrova N.F."/>
            <person name="Zavarzina D.G."/>
            <person name="Kublanov I.V."/>
            <person name="Merkel A.Y."/>
        </authorList>
    </citation>
    <scope>NUCLEOTIDE SEQUENCE</scope>
    <source>
        <strain evidence="8">09-Me</strain>
    </source>
</reference>
<dbReference type="Gene3D" id="1.10.287.130">
    <property type="match status" value="1"/>
</dbReference>
<protein>
    <recommendedName>
        <fullName evidence="2">histidine kinase</fullName>
        <ecNumber evidence="2">2.7.13.3</ecNumber>
    </recommendedName>
</protein>
<evidence type="ECO:0000313" key="8">
    <source>
        <dbReference type="EMBL" id="MDF1612266.1"/>
    </source>
</evidence>
<proteinExistence type="predicted"/>
<keyword evidence="9" id="KW-1185">Reference proteome</keyword>
<organism evidence="8 9">
    <name type="scientific">Stygiobacter electus</name>
    <dbReference type="NCBI Taxonomy" id="3032292"/>
    <lineage>
        <taxon>Bacteria</taxon>
        <taxon>Pseudomonadati</taxon>
        <taxon>Ignavibacteriota</taxon>
        <taxon>Ignavibacteria</taxon>
        <taxon>Ignavibacteriales</taxon>
        <taxon>Melioribacteraceae</taxon>
        <taxon>Stygiobacter</taxon>
    </lineage>
</organism>
<dbReference type="AlphaFoldDB" id="A0AAE3NWK0"/>
<comment type="catalytic activity">
    <reaction evidence="1">
        <text>ATP + protein L-histidine = ADP + protein N-phospho-L-histidine.</text>
        <dbReference type="EC" id="2.7.13.3"/>
    </reaction>
</comment>
<dbReference type="InterPro" id="IPR036097">
    <property type="entry name" value="HisK_dim/P_sf"/>
</dbReference>
<feature type="transmembrane region" description="Helical" evidence="6">
    <location>
        <begin position="12"/>
        <end position="35"/>
    </location>
</feature>
<keyword evidence="4" id="KW-0808">Transferase</keyword>
<dbReference type="SUPFAM" id="SSF55874">
    <property type="entry name" value="ATPase domain of HSP90 chaperone/DNA topoisomerase II/histidine kinase"/>
    <property type="match status" value="1"/>
</dbReference>
<evidence type="ECO:0000313" key="9">
    <source>
        <dbReference type="Proteomes" id="UP001221302"/>
    </source>
</evidence>
<dbReference type="InterPro" id="IPR003661">
    <property type="entry name" value="HisK_dim/P_dom"/>
</dbReference>
<dbReference type="EC" id="2.7.13.3" evidence="2"/>
<keyword evidence="6" id="KW-0472">Membrane</keyword>
<dbReference type="InterPro" id="IPR003594">
    <property type="entry name" value="HATPase_dom"/>
</dbReference>
<evidence type="ECO:0000256" key="1">
    <source>
        <dbReference type="ARBA" id="ARBA00000085"/>
    </source>
</evidence>
<name>A0AAE3NWK0_9BACT</name>
<dbReference type="PROSITE" id="PS50109">
    <property type="entry name" value="HIS_KIN"/>
    <property type="match status" value="1"/>
</dbReference>
<dbReference type="InterPro" id="IPR005467">
    <property type="entry name" value="His_kinase_dom"/>
</dbReference>
<dbReference type="CDD" id="cd00082">
    <property type="entry name" value="HisKA"/>
    <property type="match status" value="1"/>
</dbReference>
<dbReference type="PRINTS" id="PR00344">
    <property type="entry name" value="BCTRLSENSOR"/>
</dbReference>
<dbReference type="SUPFAM" id="SSF47384">
    <property type="entry name" value="Homodimeric domain of signal transducing histidine kinase"/>
    <property type="match status" value="1"/>
</dbReference>
<dbReference type="InterPro" id="IPR004358">
    <property type="entry name" value="Sig_transdc_His_kin-like_C"/>
</dbReference>
<comment type="caution">
    <text evidence="8">The sequence shown here is derived from an EMBL/GenBank/DDBJ whole genome shotgun (WGS) entry which is preliminary data.</text>
</comment>
<dbReference type="PANTHER" id="PTHR43047">
    <property type="entry name" value="TWO-COMPONENT HISTIDINE PROTEIN KINASE"/>
    <property type="match status" value="1"/>
</dbReference>
<gene>
    <name evidence="8" type="ORF">P0M35_08900</name>
</gene>
<feature type="domain" description="Histidine kinase" evidence="7">
    <location>
        <begin position="101"/>
        <end position="317"/>
    </location>
</feature>
<dbReference type="Proteomes" id="UP001221302">
    <property type="component" value="Unassembled WGS sequence"/>
</dbReference>
<dbReference type="EMBL" id="JARGDL010000011">
    <property type="protein sequence ID" value="MDF1612266.1"/>
    <property type="molecule type" value="Genomic_DNA"/>
</dbReference>
<evidence type="ECO:0000256" key="3">
    <source>
        <dbReference type="ARBA" id="ARBA00022553"/>
    </source>
</evidence>
<keyword evidence="6" id="KW-0812">Transmembrane</keyword>